<dbReference type="Proteomes" id="UP000494365">
    <property type="component" value="Unassembled WGS sequence"/>
</dbReference>
<dbReference type="EMBL" id="CADIKK010000033">
    <property type="protein sequence ID" value="CAB3802721.1"/>
    <property type="molecule type" value="Genomic_DNA"/>
</dbReference>
<organism evidence="2 3">
    <name type="scientific">Paraburkholderia ultramafica</name>
    <dbReference type="NCBI Taxonomy" id="1544867"/>
    <lineage>
        <taxon>Bacteria</taxon>
        <taxon>Pseudomonadati</taxon>
        <taxon>Pseudomonadota</taxon>
        <taxon>Betaproteobacteria</taxon>
        <taxon>Burkholderiales</taxon>
        <taxon>Burkholderiaceae</taxon>
        <taxon>Paraburkholderia</taxon>
    </lineage>
</organism>
<dbReference type="AlphaFoldDB" id="A0A6S7BU55"/>
<protein>
    <recommendedName>
        <fullName evidence="4">SMODS and SLOG-associating 2TM effector domain-containing protein</fullName>
    </recommendedName>
</protein>
<proteinExistence type="predicted"/>
<evidence type="ECO:0000313" key="3">
    <source>
        <dbReference type="Proteomes" id="UP000494365"/>
    </source>
</evidence>
<name>A0A6S7BU55_9BURK</name>
<keyword evidence="1" id="KW-1133">Transmembrane helix</keyword>
<accession>A0A6S7BU55</accession>
<evidence type="ECO:0000313" key="2">
    <source>
        <dbReference type="EMBL" id="CAB3802721.1"/>
    </source>
</evidence>
<dbReference type="RefSeq" id="WP_175152683.1">
    <property type="nucleotide sequence ID" value="NZ_CADIKK010000033.1"/>
</dbReference>
<keyword evidence="1" id="KW-0472">Membrane</keyword>
<feature type="transmembrane region" description="Helical" evidence="1">
    <location>
        <begin position="65"/>
        <end position="84"/>
    </location>
</feature>
<keyword evidence="3" id="KW-1185">Reference proteome</keyword>
<gene>
    <name evidence="2" type="ORF">LMG28614_05681</name>
</gene>
<keyword evidence="1" id="KW-0812">Transmembrane</keyword>
<sequence length="182" mass="20908">MPRTKSPVWTVYNKLRTARLNVKYYCCRLESIERQNFILELILLASAPTSAIAGLWFWQEPYGQSAWKFFGVVAAVAAVLKPLLGLTKKIKNMESVVVGYKALEYDLMEIVSLIEQKRKYDATQQADLKRAIAKEKALVVQPVETRERKKVKAICEAEVRRELPDDYFFVPEEPHVISTQAE</sequence>
<evidence type="ECO:0000256" key="1">
    <source>
        <dbReference type="SAM" id="Phobius"/>
    </source>
</evidence>
<reference evidence="2 3" key="1">
    <citation type="submission" date="2020-04" db="EMBL/GenBank/DDBJ databases">
        <authorList>
            <person name="De Canck E."/>
        </authorList>
    </citation>
    <scope>NUCLEOTIDE SEQUENCE [LARGE SCALE GENOMIC DNA]</scope>
    <source>
        <strain evidence="2 3">LMG 28614</strain>
    </source>
</reference>
<evidence type="ECO:0008006" key="4">
    <source>
        <dbReference type="Google" id="ProtNLM"/>
    </source>
</evidence>
<feature type="transmembrane region" description="Helical" evidence="1">
    <location>
        <begin position="37"/>
        <end position="59"/>
    </location>
</feature>